<evidence type="ECO:0000313" key="1">
    <source>
        <dbReference type="EMBL" id="MBA0753365.1"/>
    </source>
</evidence>
<comment type="caution">
    <text evidence="1">The sequence shown here is derived from an EMBL/GenBank/DDBJ whole genome shotgun (WGS) entry which is preliminary data.</text>
</comment>
<name>A0A7J9CYL8_GOSGO</name>
<accession>A0A7J9CYL8</accession>
<dbReference type="AlphaFoldDB" id="A0A7J9CYL8"/>
<sequence length="41" mass="4814">MFMGIVATVIKNGHLLRVHSLVNILRMLTMTCLKRMKKKMR</sequence>
<reference evidence="1 2" key="1">
    <citation type="journal article" date="2019" name="Genome Biol. Evol.">
        <title>Insights into the evolution of the New World diploid cottons (Gossypium, subgenus Houzingenia) based on genome sequencing.</title>
        <authorList>
            <person name="Grover C.E."/>
            <person name="Arick M.A. 2nd"/>
            <person name="Thrash A."/>
            <person name="Conover J.L."/>
            <person name="Sanders W.S."/>
            <person name="Peterson D.G."/>
            <person name="Frelichowski J.E."/>
            <person name="Scheffler J.A."/>
            <person name="Scheffler B.E."/>
            <person name="Wendel J.F."/>
        </authorList>
    </citation>
    <scope>NUCLEOTIDE SEQUENCE [LARGE SCALE GENOMIC DNA]</scope>
    <source>
        <strain evidence="1">5</strain>
        <tissue evidence="1">Leaf</tissue>
    </source>
</reference>
<proteinExistence type="predicted"/>
<gene>
    <name evidence="1" type="ORF">Gogos_020351</name>
</gene>
<dbReference type="Proteomes" id="UP000593579">
    <property type="component" value="Unassembled WGS sequence"/>
</dbReference>
<protein>
    <submittedName>
        <fullName evidence="1">Uncharacterized protein</fullName>
    </submittedName>
</protein>
<dbReference type="EMBL" id="JABEZY010252492">
    <property type="protein sequence ID" value="MBA0753365.1"/>
    <property type="molecule type" value="Genomic_DNA"/>
</dbReference>
<organism evidence="1 2">
    <name type="scientific">Gossypium gossypioides</name>
    <name type="common">Mexican cotton</name>
    <name type="synonym">Selera gossypioides</name>
    <dbReference type="NCBI Taxonomy" id="34282"/>
    <lineage>
        <taxon>Eukaryota</taxon>
        <taxon>Viridiplantae</taxon>
        <taxon>Streptophyta</taxon>
        <taxon>Embryophyta</taxon>
        <taxon>Tracheophyta</taxon>
        <taxon>Spermatophyta</taxon>
        <taxon>Magnoliopsida</taxon>
        <taxon>eudicotyledons</taxon>
        <taxon>Gunneridae</taxon>
        <taxon>Pentapetalae</taxon>
        <taxon>rosids</taxon>
        <taxon>malvids</taxon>
        <taxon>Malvales</taxon>
        <taxon>Malvaceae</taxon>
        <taxon>Malvoideae</taxon>
        <taxon>Gossypium</taxon>
    </lineage>
</organism>
<evidence type="ECO:0000313" key="2">
    <source>
        <dbReference type="Proteomes" id="UP000593579"/>
    </source>
</evidence>
<keyword evidence="2" id="KW-1185">Reference proteome</keyword>